<dbReference type="InterPro" id="IPR039391">
    <property type="entry name" value="Phytocyanin-like"/>
</dbReference>
<keyword evidence="5" id="KW-0472">Membrane</keyword>
<feature type="signal peptide" evidence="11">
    <location>
        <begin position="1"/>
        <end position="24"/>
    </location>
</feature>
<evidence type="ECO:0000256" key="2">
    <source>
        <dbReference type="ARBA" id="ARBA00022475"/>
    </source>
</evidence>
<feature type="chain" id="PRO_5001567548" description="Phytocyanin domain-containing protein" evidence="11">
    <location>
        <begin position="25"/>
        <end position="183"/>
    </location>
</feature>
<reference evidence="13" key="1">
    <citation type="submission" date="2013-07" db="EMBL/GenBank/DDBJ databases">
        <title>The genome of Eucalyptus grandis.</title>
        <authorList>
            <person name="Schmutz J."/>
            <person name="Hayes R."/>
            <person name="Myburg A."/>
            <person name="Tuskan G."/>
            <person name="Grattapaglia D."/>
            <person name="Rokhsar D.S."/>
        </authorList>
    </citation>
    <scope>NUCLEOTIDE SEQUENCE</scope>
    <source>
        <tissue evidence="13">Leaf extractions</tissue>
    </source>
</reference>
<evidence type="ECO:0000256" key="6">
    <source>
        <dbReference type="ARBA" id="ARBA00023157"/>
    </source>
</evidence>
<feature type="region of interest" description="Disordered" evidence="10">
    <location>
        <begin position="136"/>
        <end position="183"/>
    </location>
</feature>
<dbReference type="EMBL" id="KK198763">
    <property type="protein sequence ID" value="KCW49043.1"/>
    <property type="molecule type" value="Genomic_DNA"/>
</dbReference>
<dbReference type="eggNOG" id="ENOG502S114">
    <property type="taxonomic scope" value="Eukaryota"/>
</dbReference>
<organism evidence="13">
    <name type="scientific">Eucalyptus grandis</name>
    <name type="common">Flooded gum</name>
    <dbReference type="NCBI Taxonomy" id="71139"/>
    <lineage>
        <taxon>Eukaryota</taxon>
        <taxon>Viridiplantae</taxon>
        <taxon>Streptophyta</taxon>
        <taxon>Embryophyta</taxon>
        <taxon>Tracheophyta</taxon>
        <taxon>Spermatophyta</taxon>
        <taxon>Magnoliopsida</taxon>
        <taxon>eudicotyledons</taxon>
        <taxon>Gunneridae</taxon>
        <taxon>Pentapetalae</taxon>
        <taxon>rosids</taxon>
        <taxon>malvids</taxon>
        <taxon>Myrtales</taxon>
        <taxon>Myrtaceae</taxon>
        <taxon>Myrtoideae</taxon>
        <taxon>Eucalypteae</taxon>
        <taxon>Eucalyptus</taxon>
    </lineage>
</organism>
<evidence type="ECO:0000256" key="9">
    <source>
        <dbReference type="ARBA" id="ARBA00035011"/>
    </source>
</evidence>
<dbReference type="InterPro" id="IPR041846">
    <property type="entry name" value="ENL_dom"/>
</dbReference>
<evidence type="ECO:0000256" key="4">
    <source>
        <dbReference type="ARBA" id="ARBA00022729"/>
    </source>
</evidence>
<evidence type="ECO:0000256" key="10">
    <source>
        <dbReference type="SAM" id="MobiDB-lite"/>
    </source>
</evidence>
<evidence type="ECO:0000256" key="5">
    <source>
        <dbReference type="ARBA" id="ARBA00023136"/>
    </source>
</evidence>
<dbReference type="STRING" id="71139.A0A059A5E8"/>
<dbReference type="PROSITE" id="PS51485">
    <property type="entry name" value="PHYTOCYANIN"/>
    <property type="match status" value="1"/>
</dbReference>
<dbReference type="Gramene" id="KCW49043">
    <property type="protein sequence ID" value="KCW49043"/>
    <property type="gene ID" value="EUGRSUZ_K02648"/>
</dbReference>
<dbReference type="PANTHER" id="PTHR33021">
    <property type="entry name" value="BLUE COPPER PROTEIN"/>
    <property type="match status" value="1"/>
</dbReference>
<proteinExistence type="inferred from homology"/>
<dbReference type="GO" id="GO:0009055">
    <property type="term" value="F:electron transfer activity"/>
    <property type="evidence" value="ECO:0007669"/>
    <property type="project" value="InterPro"/>
</dbReference>
<dbReference type="SUPFAM" id="SSF49503">
    <property type="entry name" value="Cupredoxins"/>
    <property type="match status" value="1"/>
</dbReference>
<evidence type="ECO:0000313" key="13">
    <source>
        <dbReference type="EMBL" id="KCW49043.1"/>
    </source>
</evidence>
<dbReference type="FunFam" id="2.60.40.420:FF:000010">
    <property type="entry name" value="Early nodulin-like protein 1"/>
    <property type="match status" value="1"/>
</dbReference>
<dbReference type="PANTHER" id="PTHR33021:SF289">
    <property type="entry name" value="EARLY NODULIN-LIKE PROTEIN 5-RELATED"/>
    <property type="match status" value="1"/>
</dbReference>
<dbReference type="GO" id="GO:0098552">
    <property type="term" value="C:side of membrane"/>
    <property type="evidence" value="ECO:0007669"/>
    <property type="project" value="UniProtKB-KW"/>
</dbReference>
<keyword evidence="3" id="KW-0336">GPI-anchor</keyword>
<comment type="similarity">
    <text evidence="9">Belongs to the early nodulin-like (ENODL) family.</text>
</comment>
<dbReference type="OMA" id="MIVKVME"/>
<evidence type="ECO:0000256" key="7">
    <source>
        <dbReference type="ARBA" id="ARBA00023180"/>
    </source>
</evidence>
<name>A0A059A5E8_EUCGR</name>
<dbReference type="Gene3D" id="2.60.40.420">
    <property type="entry name" value="Cupredoxins - blue copper proteins"/>
    <property type="match status" value="1"/>
</dbReference>
<keyword evidence="8" id="KW-0449">Lipoprotein</keyword>
<keyword evidence="6" id="KW-1015">Disulfide bond</keyword>
<keyword evidence="7" id="KW-0325">Glycoprotein</keyword>
<dbReference type="InParanoid" id="A0A059A5E8"/>
<evidence type="ECO:0000256" key="3">
    <source>
        <dbReference type="ARBA" id="ARBA00022622"/>
    </source>
</evidence>
<dbReference type="CDD" id="cd11019">
    <property type="entry name" value="OsENODL1_like"/>
    <property type="match status" value="1"/>
</dbReference>
<gene>
    <name evidence="13" type="ORF">EUGRSUZ_K02648</name>
</gene>
<dbReference type="GO" id="GO:0005886">
    <property type="term" value="C:plasma membrane"/>
    <property type="evidence" value="ECO:0000318"/>
    <property type="project" value="GO_Central"/>
</dbReference>
<evidence type="ECO:0000259" key="12">
    <source>
        <dbReference type="PROSITE" id="PS51485"/>
    </source>
</evidence>
<dbReference type="FunCoup" id="A0A059A5E8">
    <property type="interactions" value="54"/>
</dbReference>
<dbReference type="InterPro" id="IPR003245">
    <property type="entry name" value="Phytocyanin_dom"/>
</dbReference>
<dbReference type="AlphaFoldDB" id="A0A059A5E8"/>
<accession>A0A059A5E8</accession>
<keyword evidence="2" id="KW-1003">Cell membrane</keyword>
<feature type="compositionally biased region" description="Polar residues" evidence="10">
    <location>
        <begin position="142"/>
        <end position="177"/>
    </location>
</feature>
<feature type="domain" description="Phytocyanin" evidence="12">
    <location>
        <begin position="30"/>
        <end position="133"/>
    </location>
</feature>
<protein>
    <recommendedName>
        <fullName evidence="12">Phytocyanin domain-containing protein</fullName>
    </recommendedName>
</protein>
<sequence length="183" mass="20342">MATLRAGSCKLLLAAFLLISSLHAFLVTSTEFTVGGEDGWGVRRSNRDRDVYNEWASRNRFKVDDTIHFKYQKDSVMVVTSEEYEKCRSSHPLFYSNNGDTVFKLDRPGLFYFISGIAGHCERGEKMIIKVLETEATPPPQSANENSTATSQSSPWPFPINQSNGVLVGTPRSSQVGNKVLDA</sequence>
<evidence type="ECO:0000256" key="1">
    <source>
        <dbReference type="ARBA" id="ARBA00004609"/>
    </source>
</evidence>
<dbReference type="InterPro" id="IPR008972">
    <property type="entry name" value="Cupredoxin"/>
</dbReference>
<dbReference type="Pfam" id="PF02298">
    <property type="entry name" value="Cu_bind_like"/>
    <property type="match status" value="1"/>
</dbReference>
<comment type="subcellular location">
    <subcellularLocation>
        <location evidence="1">Cell membrane</location>
        <topology evidence="1">Lipid-anchor</topology>
        <topology evidence="1">GPI-anchor</topology>
    </subcellularLocation>
</comment>
<evidence type="ECO:0000256" key="8">
    <source>
        <dbReference type="ARBA" id="ARBA00023288"/>
    </source>
</evidence>
<evidence type="ECO:0000256" key="11">
    <source>
        <dbReference type="SAM" id="SignalP"/>
    </source>
</evidence>
<keyword evidence="4 11" id="KW-0732">Signal</keyword>